<keyword evidence="8" id="KW-1185">Reference proteome</keyword>
<dbReference type="Proteomes" id="UP000261500">
    <property type="component" value="Unplaced"/>
</dbReference>
<dbReference type="GO" id="GO:0046872">
    <property type="term" value="F:metal ion binding"/>
    <property type="evidence" value="ECO:0007669"/>
    <property type="project" value="UniProtKB-KW"/>
</dbReference>
<evidence type="ECO:0000256" key="1">
    <source>
        <dbReference type="ARBA" id="ARBA00022723"/>
    </source>
</evidence>
<feature type="region of interest" description="Disordered" evidence="5">
    <location>
        <begin position="75"/>
        <end position="104"/>
    </location>
</feature>
<organism evidence="7 8">
    <name type="scientific">Poecilia latipinna</name>
    <name type="common">sailfin molly</name>
    <dbReference type="NCBI Taxonomy" id="48699"/>
    <lineage>
        <taxon>Eukaryota</taxon>
        <taxon>Metazoa</taxon>
        <taxon>Chordata</taxon>
        <taxon>Craniata</taxon>
        <taxon>Vertebrata</taxon>
        <taxon>Euteleostomi</taxon>
        <taxon>Actinopterygii</taxon>
        <taxon>Neopterygii</taxon>
        <taxon>Teleostei</taxon>
        <taxon>Neoteleostei</taxon>
        <taxon>Acanthomorphata</taxon>
        <taxon>Ovalentaria</taxon>
        <taxon>Atherinomorphae</taxon>
        <taxon>Cyprinodontiformes</taxon>
        <taxon>Poeciliidae</taxon>
        <taxon>Poeciliinae</taxon>
        <taxon>Poecilia</taxon>
    </lineage>
</organism>
<dbReference type="SMART" id="SM00132">
    <property type="entry name" value="LIM"/>
    <property type="match status" value="1"/>
</dbReference>
<proteinExistence type="predicted"/>
<dbReference type="InterPro" id="IPR001781">
    <property type="entry name" value="Znf_LIM"/>
</dbReference>
<dbReference type="AlphaFoldDB" id="A0A3B3UQF4"/>
<evidence type="ECO:0000256" key="5">
    <source>
        <dbReference type="SAM" id="MobiDB-lite"/>
    </source>
</evidence>
<evidence type="ECO:0000259" key="6">
    <source>
        <dbReference type="PROSITE" id="PS50023"/>
    </source>
</evidence>
<dbReference type="PROSITE" id="PS50023">
    <property type="entry name" value="LIM_DOMAIN_2"/>
    <property type="match status" value="1"/>
</dbReference>
<dbReference type="GeneTree" id="ENSGT00940000158377"/>
<dbReference type="PANTHER" id="PTHR24206">
    <property type="entry name" value="OS06G0237300 PROTEIN"/>
    <property type="match status" value="1"/>
</dbReference>
<evidence type="ECO:0000313" key="7">
    <source>
        <dbReference type="Ensembl" id="ENSPLAP00000014899.1"/>
    </source>
</evidence>
<keyword evidence="1 4" id="KW-0479">Metal-binding</keyword>
<evidence type="ECO:0000256" key="2">
    <source>
        <dbReference type="ARBA" id="ARBA00022833"/>
    </source>
</evidence>
<evidence type="ECO:0000313" key="8">
    <source>
        <dbReference type="Proteomes" id="UP000261500"/>
    </source>
</evidence>
<evidence type="ECO:0000256" key="4">
    <source>
        <dbReference type="PROSITE-ProRule" id="PRU00125"/>
    </source>
</evidence>
<feature type="domain" description="LIM zinc-binding" evidence="6">
    <location>
        <begin position="107"/>
        <end position="167"/>
    </location>
</feature>
<dbReference type="STRING" id="48699.ENSPLAP00000014899"/>
<dbReference type="Gene3D" id="2.10.110.10">
    <property type="entry name" value="Cysteine Rich Protein"/>
    <property type="match status" value="1"/>
</dbReference>
<protein>
    <recommendedName>
        <fullName evidence="6">LIM zinc-binding domain-containing protein</fullName>
    </recommendedName>
</protein>
<keyword evidence="2 4" id="KW-0862">Zinc</keyword>
<sequence>MEATVVDALAHQHRFSANKDAELKTANVVQLVEDILNQDNSLRKGVIIQEDVRNGAEVIVYSLYKYFDEEDVKGYSPPNSAGHDEPEAETVSVPKSSQDQFQPASRETCSACQKPVYQMEKVTADKYIFHKTCFCCKQCKKKLSMQTYTPLNGEFYCIFHYQQLFKRKGNYDEGFGHTQHKNRWLFKNSSSAVDDESEA</sequence>
<reference evidence="7" key="1">
    <citation type="submission" date="2025-08" db="UniProtKB">
        <authorList>
            <consortium name="Ensembl"/>
        </authorList>
    </citation>
    <scope>IDENTIFICATION</scope>
</reference>
<name>A0A3B3UQF4_9TELE</name>
<keyword evidence="3 4" id="KW-0440">LIM domain</keyword>
<evidence type="ECO:0000256" key="3">
    <source>
        <dbReference type="ARBA" id="ARBA00023038"/>
    </source>
</evidence>
<accession>A0A3B3UQF4</accession>
<dbReference type="Ensembl" id="ENSPLAT00000030481.1">
    <property type="protein sequence ID" value="ENSPLAP00000014899.1"/>
    <property type="gene ID" value="ENSPLAG00000018722.1"/>
</dbReference>
<dbReference type="SUPFAM" id="SSF57716">
    <property type="entry name" value="Glucocorticoid receptor-like (DNA-binding domain)"/>
    <property type="match status" value="2"/>
</dbReference>
<feature type="compositionally biased region" description="Polar residues" evidence="5">
    <location>
        <begin position="93"/>
        <end position="104"/>
    </location>
</feature>
<reference evidence="7" key="2">
    <citation type="submission" date="2025-09" db="UniProtKB">
        <authorList>
            <consortium name="Ensembl"/>
        </authorList>
    </citation>
    <scope>IDENTIFICATION</scope>
</reference>
<dbReference type="FunFam" id="2.10.110.10:FF:000002">
    <property type="entry name" value="LIM domain and actin-binding 1"/>
    <property type="match status" value="1"/>
</dbReference>
<dbReference type="Pfam" id="PF00412">
    <property type="entry name" value="LIM"/>
    <property type="match status" value="1"/>
</dbReference>
<dbReference type="PROSITE" id="PS00478">
    <property type="entry name" value="LIM_DOMAIN_1"/>
    <property type="match status" value="1"/>
</dbReference>